<feature type="compositionally biased region" description="Low complexity" evidence="1">
    <location>
        <begin position="50"/>
        <end position="68"/>
    </location>
</feature>
<dbReference type="EMBL" id="CAWUHD010000048">
    <property type="protein sequence ID" value="CAK7223052.1"/>
    <property type="molecule type" value="Genomic_DNA"/>
</dbReference>
<feature type="region of interest" description="Disordered" evidence="1">
    <location>
        <begin position="617"/>
        <end position="771"/>
    </location>
</feature>
<name>A0ABP0BU79_9PEZI</name>
<dbReference type="PANTHER" id="PTHR42106:SF1">
    <property type="match status" value="1"/>
</dbReference>
<proteinExistence type="predicted"/>
<feature type="compositionally biased region" description="Acidic residues" evidence="1">
    <location>
        <begin position="279"/>
        <end position="291"/>
    </location>
</feature>
<dbReference type="PANTHER" id="PTHR42106">
    <property type="entry name" value="CHROMOSOME 10, WHOLE GENOME SHOTGUN SEQUENCE"/>
    <property type="match status" value="1"/>
</dbReference>
<feature type="compositionally biased region" description="Low complexity" evidence="1">
    <location>
        <begin position="640"/>
        <end position="656"/>
    </location>
</feature>
<dbReference type="Proteomes" id="UP001642482">
    <property type="component" value="Unassembled WGS sequence"/>
</dbReference>
<evidence type="ECO:0000313" key="2">
    <source>
        <dbReference type="EMBL" id="CAK7223052.1"/>
    </source>
</evidence>
<accession>A0ABP0BU79</accession>
<protein>
    <submittedName>
        <fullName evidence="2">Uncharacterized protein</fullName>
    </submittedName>
</protein>
<sequence length="791" mass="83794">MDCDDAAVMGDAKDVGQPRLDLASARSGHVVPPSPMMKTRSLSDGGNSTPGRNRLSPSPLLLGLSTRPTCKDDSSIGSSSTDAIPVTPRRAAPSFQNRGMAFQLRTDGMQLSQPQQFQQPPKEHEIQPPSTPISASSGAFLLHQQLQQQHQHQQQQFYHSQPTYMSKPTPLSPKLDPSQIYASPTNILPRRSRGLDFSRAATSLHHSTLAEQSSPNSSPVAGGDQAMNIPGRKPGEYGGAPESSTSLWSMMGRSHDKVYPSSSLGSVNIAACSDSSSSSDEDEDMDEDTDEPFITTPQVGKTSSTHISGPQTTMPWMPSSPAMNSLLSFTHRQRPRKQPKRKVRGPLGLGFSSIVPSAASANASAGANSLSKSPPSGFLLGRDTQSLQQQPHTRRESISWAANQLHISGSESDDNPKTQMDPGEALGPQRGVVRRAVTRRGNLLPKTKGFARIRAALAEESAPAEADFRREAEVVRLLESDMEPADRLPLPPPLQSRATTANSSPSMMDSLDDLADDVMAMDAPTGLGLSGGFGKPQTDKTVNGVDRPIWSRLTQPSTGSFAHGRTAITPPPPQLRSYSTSSMTDDASMDSPIASGVSASGGGNLMFPQGGIFPMTTSSSGGDTPQPGQVTSLSGGGVTSQQMPQLSQMQQPVLPSAAEITRRINSKRRRDDDLDPVSFKRRAVSPGMSVHNSPVMQSPLQRDPLPWSGPGMGTPSTASRPSSGGGGVGSIGLFEIRSNSSGDNGGGSNNSSNSNNGANTNRRVIAPNTKTRVGFQAMADTNDSITRLSIE</sequence>
<comment type="caution">
    <text evidence="2">The sequence shown here is derived from an EMBL/GenBank/DDBJ whole genome shotgun (WGS) entry which is preliminary data.</text>
</comment>
<feature type="compositionally biased region" description="Polar residues" evidence="1">
    <location>
        <begin position="690"/>
        <end position="700"/>
    </location>
</feature>
<feature type="compositionally biased region" description="Polar residues" evidence="1">
    <location>
        <begin position="400"/>
        <end position="410"/>
    </location>
</feature>
<feature type="compositionally biased region" description="Polar residues" evidence="1">
    <location>
        <begin position="200"/>
        <end position="219"/>
    </location>
</feature>
<feature type="compositionally biased region" description="Low complexity" evidence="1">
    <location>
        <begin position="141"/>
        <end position="156"/>
    </location>
</feature>
<feature type="region of interest" description="Disordered" evidence="1">
    <location>
        <begin position="1"/>
        <end position="323"/>
    </location>
</feature>
<reference evidence="2 3" key="1">
    <citation type="submission" date="2024-01" db="EMBL/GenBank/DDBJ databases">
        <authorList>
            <person name="Allen C."/>
            <person name="Tagirdzhanova G."/>
        </authorList>
    </citation>
    <scope>NUCLEOTIDE SEQUENCE [LARGE SCALE GENOMIC DNA]</scope>
</reference>
<feature type="compositionally biased region" description="Polar residues" evidence="1">
    <location>
        <begin position="295"/>
        <end position="314"/>
    </location>
</feature>
<evidence type="ECO:0000313" key="3">
    <source>
        <dbReference type="Proteomes" id="UP001642482"/>
    </source>
</evidence>
<feature type="region of interest" description="Disordered" evidence="1">
    <location>
        <begin position="483"/>
        <end position="506"/>
    </location>
</feature>
<gene>
    <name evidence="2" type="ORF">SEUCBS140593_005107</name>
</gene>
<feature type="compositionally biased region" description="Polar residues" evidence="1">
    <location>
        <begin position="617"/>
        <end position="633"/>
    </location>
</feature>
<feature type="compositionally biased region" description="Low complexity" evidence="1">
    <location>
        <begin position="577"/>
        <end position="587"/>
    </location>
</feature>
<feature type="region of interest" description="Disordered" evidence="1">
    <location>
        <begin position="364"/>
        <end position="432"/>
    </location>
</feature>
<keyword evidence="3" id="KW-1185">Reference proteome</keyword>
<feature type="compositionally biased region" description="Low complexity" evidence="1">
    <location>
        <begin position="364"/>
        <end position="373"/>
    </location>
</feature>
<feature type="region of interest" description="Disordered" evidence="1">
    <location>
        <begin position="553"/>
        <end position="587"/>
    </location>
</feature>
<evidence type="ECO:0000256" key="1">
    <source>
        <dbReference type="SAM" id="MobiDB-lite"/>
    </source>
</evidence>
<feature type="compositionally biased region" description="Polar residues" evidence="1">
    <location>
        <begin position="40"/>
        <end position="49"/>
    </location>
</feature>
<organism evidence="2 3">
    <name type="scientific">Sporothrix eucalyptigena</name>
    <dbReference type="NCBI Taxonomy" id="1812306"/>
    <lineage>
        <taxon>Eukaryota</taxon>
        <taxon>Fungi</taxon>
        <taxon>Dikarya</taxon>
        <taxon>Ascomycota</taxon>
        <taxon>Pezizomycotina</taxon>
        <taxon>Sordariomycetes</taxon>
        <taxon>Sordariomycetidae</taxon>
        <taxon>Ophiostomatales</taxon>
        <taxon>Ophiostomataceae</taxon>
        <taxon>Sporothrix</taxon>
    </lineage>
</organism>
<feature type="compositionally biased region" description="Polar residues" evidence="1">
    <location>
        <begin position="157"/>
        <end position="166"/>
    </location>
</feature>